<protein>
    <submittedName>
        <fullName evidence="1">Uncharacterized protein</fullName>
    </submittedName>
</protein>
<gene>
    <name evidence="1" type="ORF">AWB75_01642</name>
</gene>
<dbReference type="RefSeq" id="WP_061123567.1">
    <property type="nucleotide sequence ID" value="NZ_FCOF02000005.1"/>
</dbReference>
<comment type="caution">
    <text evidence="1">The sequence shown here is derived from an EMBL/GenBank/DDBJ whole genome shotgun (WGS) entry which is preliminary data.</text>
</comment>
<proteinExistence type="predicted"/>
<dbReference type="AlphaFoldDB" id="A0A158A1V8"/>
<keyword evidence="2" id="KW-1185">Reference proteome</keyword>
<dbReference type="Proteomes" id="UP000054870">
    <property type="component" value="Unassembled WGS sequence"/>
</dbReference>
<dbReference type="EMBL" id="FCOF02000005">
    <property type="protein sequence ID" value="SAK51801.1"/>
    <property type="molecule type" value="Genomic_DNA"/>
</dbReference>
<accession>A0A158A1V8</accession>
<reference evidence="1" key="1">
    <citation type="submission" date="2016-01" db="EMBL/GenBank/DDBJ databases">
        <authorList>
            <person name="Peeters C."/>
        </authorList>
    </citation>
    <scope>NUCLEOTIDE SEQUENCE [LARGE SCALE GENOMIC DNA]</scope>
    <source>
        <strain evidence="1">LMG 29318</strain>
    </source>
</reference>
<name>A0A158A1V8_9BURK</name>
<evidence type="ECO:0000313" key="1">
    <source>
        <dbReference type="EMBL" id="SAK51801.1"/>
    </source>
</evidence>
<sequence length="133" mass="13883">MTVTAPGVKPVMPWTFMESCPLIITGALSVTIDAYALIPAEVDIVIPPAVDNTNISLPPAPMLTRSGPCKTDHAPQFWFASYATIPAPNPPAPSHIAPLVWSPGAAEVRHSLPVPPVTGVPIKPMAYELAGAA</sequence>
<evidence type="ECO:0000313" key="2">
    <source>
        <dbReference type="Proteomes" id="UP000054870"/>
    </source>
</evidence>
<organism evidence="1 2">
    <name type="scientific">Caballeronia catudaia</name>
    <dbReference type="NCBI Taxonomy" id="1777136"/>
    <lineage>
        <taxon>Bacteria</taxon>
        <taxon>Pseudomonadati</taxon>
        <taxon>Pseudomonadota</taxon>
        <taxon>Betaproteobacteria</taxon>
        <taxon>Burkholderiales</taxon>
        <taxon>Burkholderiaceae</taxon>
        <taxon>Caballeronia</taxon>
    </lineage>
</organism>